<comment type="caution">
    <text evidence="1">The sequence shown here is derived from an EMBL/GenBank/DDBJ whole genome shotgun (WGS) entry which is preliminary data.</text>
</comment>
<reference evidence="2" key="1">
    <citation type="journal article" date="2019" name="Int. J. Syst. Evol. Microbiol.">
        <title>The Global Catalogue of Microorganisms (GCM) 10K type strain sequencing project: providing services to taxonomists for standard genome sequencing and annotation.</title>
        <authorList>
            <consortium name="The Broad Institute Genomics Platform"/>
            <consortium name="The Broad Institute Genome Sequencing Center for Infectious Disease"/>
            <person name="Wu L."/>
            <person name="Ma J."/>
        </authorList>
    </citation>
    <scope>NUCLEOTIDE SEQUENCE [LARGE SCALE GENOMIC DNA]</scope>
    <source>
        <strain evidence="2">JCM 18014</strain>
    </source>
</reference>
<proteinExistence type="predicted"/>
<name>A0ABP9K965_9SPHN</name>
<evidence type="ECO:0008006" key="3">
    <source>
        <dbReference type="Google" id="ProtNLM"/>
    </source>
</evidence>
<evidence type="ECO:0000313" key="1">
    <source>
        <dbReference type="EMBL" id="GAA5053599.1"/>
    </source>
</evidence>
<gene>
    <name evidence="1" type="ORF">GCM10023208_15720</name>
</gene>
<evidence type="ECO:0000313" key="2">
    <source>
        <dbReference type="Proteomes" id="UP001500518"/>
    </source>
</evidence>
<organism evidence="1 2">
    <name type="scientific">Erythrobacter westpacificensis</name>
    <dbReference type="NCBI Taxonomy" id="1055231"/>
    <lineage>
        <taxon>Bacteria</taxon>
        <taxon>Pseudomonadati</taxon>
        <taxon>Pseudomonadota</taxon>
        <taxon>Alphaproteobacteria</taxon>
        <taxon>Sphingomonadales</taxon>
        <taxon>Erythrobacteraceae</taxon>
        <taxon>Erythrobacter/Porphyrobacter group</taxon>
        <taxon>Erythrobacter</taxon>
    </lineage>
</organism>
<keyword evidence="2" id="KW-1185">Reference proteome</keyword>
<sequence length="317" mass="35854">MAVDRFSLEDALRLAAHRLHADHAAIMRSAALIGPTISDTLAGHFRIRRSFTAGSVMRQTWADTRREMDLIIVLDDVHRGHLGSPPAILIEQFAAILRETHYTNRRKGMRHAAVGIGGPESYAFSCPPRIIAVPAFEAPRGIFIPDQWNERWICIDPGGFDALCENADRQYPGWRNLVQVLKTWNNRDEKFEPFIKPGLLIEAMAMEIAPSLGGLDLGLQLSVMFQTMYERFDEEWPDPAGLAPALTSYMSPKRRAFARQHVQHAWLTLAQAKKANDRQDYREAKRLARSVLGRIVSTAPRDEYGDLVEVKPGERIY</sequence>
<dbReference type="Proteomes" id="UP001500518">
    <property type="component" value="Unassembled WGS sequence"/>
</dbReference>
<protein>
    <recommendedName>
        <fullName evidence="3">Nucleotidyltransferase</fullName>
    </recommendedName>
</protein>
<accession>A0ABP9K965</accession>
<dbReference type="EMBL" id="BAABHV010000009">
    <property type="protein sequence ID" value="GAA5053599.1"/>
    <property type="molecule type" value="Genomic_DNA"/>
</dbReference>